<feature type="domain" description="PAS" evidence="5">
    <location>
        <begin position="23"/>
        <end position="75"/>
    </location>
</feature>
<dbReference type="InterPro" id="IPR035965">
    <property type="entry name" value="PAS-like_dom_sf"/>
</dbReference>
<reference evidence="6" key="1">
    <citation type="submission" date="2020-06" db="EMBL/GenBank/DDBJ databases">
        <authorList>
            <person name="Li T."/>
            <person name="Hu X."/>
            <person name="Zhang T."/>
            <person name="Song X."/>
            <person name="Zhang H."/>
            <person name="Dai N."/>
            <person name="Sheng W."/>
            <person name="Hou X."/>
            <person name="Wei L."/>
        </authorList>
    </citation>
    <scope>NUCLEOTIDE SEQUENCE</scope>
    <source>
        <strain evidence="6">K16</strain>
        <tissue evidence="6">Leaf</tissue>
    </source>
</reference>
<evidence type="ECO:0000259" key="5">
    <source>
        <dbReference type="PROSITE" id="PS50112"/>
    </source>
</evidence>
<evidence type="ECO:0000256" key="2">
    <source>
        <dbReference type="ARBA" id="ARBA00022606"/>
    </source>
</evidence>
<dbReference type="GO" id="GO:0006355">
    <property type="term" value="P:regulation of DNA-templated transcription"/>
    <property type="evidence" value="ECO:0007669"/>
    <property type="project" value="InterPro"/>
</dbReference>
<keyword evidence="3" id="KW-0157">Chromophore</keyword>
<dbReference type="InterPro" id="IPR013767">
    <property type="entry name" value="PAS_fold"/>
</dbReference>
<proteinExistence type="predicted"/>
<dbReference type="EMBL" id="JACGWL010000015">
    <property type="protein sequence ID" value="KAK4386100.1"/>
    <property type="molecule type" value="Genomic_DNA"/>
</dbReference>
<evidence type="ECO:0000256" key="1">
    <source>
        <dbReference type="ARBA" id="ARBA00022543"/>
    </source>
</evidence>
<dbReference type="CDD" id="cd00130">
    <property type="entry name" value="PAS"/>
    <property type="match status" value="1"/>
</dbReference>
<dbReference type="Proteomes" id="UP001289374">
    <property type="component" value="Unassembled WGS sequence"/>
</dbReference>
<reference evidence="6" key="2">
    <citation type="journal article" date="2024" name="Plant">
        <title>Genomic evolution and insights into agronomic trait innovations of Sesamum species.</title>
        <authorList>
            <person name="Miao H."/>
            <person name="Wang L."/>
            <person name="Qu L."/>
            <person name="Liu H."/>
            <person name="Sun Y."/>
            <person name="Le M."/>
            <person name="Wang Q."/>
            <person name="Wei S."/>
            <person name="Zheng Y."/>
            <person name="Lin W."/>
            <person name="Duan Y."/>
            <person name="Cao H."/>
            <person name="Xiong S."/>
            <person name="Wang X."/>
            <person name="Wei L."/>
            <person name="Li C."/>
            <person name="Ma Q."/>
            <person name="Ju M."/>
            <person name="Zhao R."/>
            <person name="Li G."/>
            <person name="Mu C."/>
            <person name="Tian Q."/>
            <person name="Mei H."/>
            <person name="Zhang T."/>
            <person name="Gao T."/>
            <person name="Zhang H."/>
        </authorList>
    </citation>
    <scope>NUCLEOTIDE SEQUENCE</scope>
    <source>
        <strain evidence="6">K16</strain>
    </source>
</reference>
<dbReference type="PROSITE" id="PS50112">
    <property type="entry name" value="PAS"/>
    <property type="match status" value="1"/>
</dbReference>
<comment type="caution">
    <text evidence="6">The sequence shown here is derived from an EMBL/GenBank/DDBJ whole genome shotgun (WGS) entry which is preliminary data.</text>
</comment>
<accession>A0AAE1W3F0</accession>
<protein>
    <submittedName>
        <fullName evidence="6">Phytochrome A</fullName>
    </submittedName>
</protein>
<gene>
    <name evidence="6" type="ORF">Sango_2480600</name>
</gene>
<sequence length="165" mass="18695">MFHSSGYNHPEKREDKFTRIEGEYRAIVQNLNQLIPSIFGANKFGWCSEWNIAMTKLSRWNREDVISKMLIGEVFGTHAACFHLKSDEAFLNLGVVLNNAVTGQDSEKIPFVFFLRSGKYVESLLSVSKKFDGEGVVKGVFASCSWQVMSSNKHFTSKDCQSKLL</sequence>
<keyword evidence="7" id="KW-1185">Reference proteome</keyword>
<dbReference type="Pfam" id="PF00989">
    <property type="entry name" value="PAS"/>
    <property type="match status" value="1"/>
</dbReference>
<name>A0AAE1W3F0_9LAMI</name>
<dbReference type="InterPro" id="IPR000014">
    <property type="entry name" value="PAS"/>
</dbReference>
<evidence type="ECO:0000256" key="4">
    <source>
        <dbReference type="ARBA" id="ARBA00023170"/>
    </source>
</evidence>
<dbReference type="AlphaFoldDB" id="A0AAE1W3F0"/>
<evidence type="ECO:0000313" key="7">
    <source>
        <dbReference type="Proteomes" id="UP001289374"/>
    </source>
</evidence>
<keyword evidence="4" id="KW-0675">Receptor</keyword>
<dbReference type="SUPFAM" id="SSF55785">
    <property type="entry name" value="PYP-like sensor domain (PAS domain)"/>
    <property type="match status" value="1"/>
</dbReference>
<evidence type="ECO:0000313" key="6">
    <source>
        <dbReference type="EMBL" id="KAK4386100.1"/>
    </source>
</evidence>
<organism evidence="6 7">
    <name type="scientific">Sesamum angolense</name>
    <dbReference type="NCBI Taxonomy" id="2727404"/>
    <lineage>
        <taxon>Eukaryota</taxon>
        <taxon>Viridiplantae</taxon>
        <taxon>Streptophyta</taxon>
        <taxon>Embryophyta</taxon>
        <taxon>Tracheophyta</taxon>
        <taxon>Spermatophyta</taxon>
        <taxon>Magnoliopsida</taxon>
        <taxon>eudicotyledons</taxon>
        <taxon>Gunneridae</taxon>
        <taxon>Pentapetalae</taxon>
        <taxon>asterids</taxon>
        <taxon>lamiids</taxon>
        <taxon>Lamiales</taxon>
        <taxon>Pedaliaceae</taxon>
        <taxon>Sesamum</taxon>
    </lineage>
</organism>
<evidence type="ECO:0000256" key="3">
    <source>
        <dbReference type="ARBA" id="ARBA00022991"/>
    </source>
</evidence>
<keyword evidence="2" id="KW-0716">Sensory transduction</keyword>
<dbReference type="GO" id="GO:0009881">
    <property type="term" value="F:photoreceptor activity"/>
    <property type="evidence" value="ECO:0007669"/>
    <property type="project" value="UniProtKB-KW"/>
</dbReference>
<keyword evidence="1" id="KW-0600">Photoreceptor protein</keyword>